<keyword evidence="3" id="KW-1185">Reference proteome</keyword>
<dbReference type="EMBL" id="JADNYJ010000046">
    <property type="protein sequence ID" value="KAF8900742.1"/>
    <property type="molecule type" value="Genomic_DNA"/>
</dbReference>
<dbReference type="OrthoDB" id="3365519at2759"/>
<feature type="region of interest" description="Disordered" evidence="1">
    <location>
        <begin position="200"/>
        <end position="501"/>
    </location>
</feature>
<protein>
    <submittedName>
        <fullName evidence="2">Uncharacterized protein</fullName>
    </submittedName>
</protein>
<feature type="compositionally biased region" description="Polar residues" evidence="1">
    <location>
        <begin position="794"/>
        <end position="807"/>
    </location>
</feature>
<feature type="compositionally biased region" description="Polar residues" evidence="1">
    <location>
        <begin position="216"/>
        <end position="228"/>
    </location>
</feature>
<feature type="compositionally biased region" description="Polar residues" evidence="1">
    <location>
        <begin position="238"/>
        <end position="250"/>
    </location>
</feature>
<feature type="compositionally biased region" description="Polar residues" evidence="1">
    <location>
        <begin position="391"/>
        <end position="405"/>
    </location>
</feature>
<feature type="region of interest" description="Disordered" evidence="1">
    <location>
        <begin position="974"/>
        <end position="996"/>
    </location>
</feature>
<evidence type="ECO:0000313" key="2">
    <source>
        <dbReference type="EMBL" id="KAF8900742.1"/>
    </source>
</evidence>
<organism evidence="2 3">
    <name type="scientific">Gymnopilus junonius</name>
    <name type="common">Spectacular rustgill mushroom</name>
    <name type="synonym">Gymnopilus spectabilis subsp. junonius</name>
    <dbReference type="NCBI Taxonomy" id="109634"/>
    <lineage>
        <taxon>Eukaryota</taxon>
        <taxon>Fungi</taxon>
        <taxon>Dikarya</taxon>
        <taxon>Basidiomycota</taxon>
        <taxon>Agaricomycotina</taxon>
        <taxon>Agaricomycetes</taxon>
        <taxon>Agaricomycetidae</taxon>
        <taxon>Agaricales</taxon>
        <taxon>Agaricineae</taxon>
        <taxon>Hymenogastraceae</taxon>
        <taxon>Gymnopilus</taxon>
    </lineage>
</organism>
<feature type="compositionally biased region" description="Low complexity" evidence="1">
    <location>
        <begin position="85"/>
        <end position="134"/>
    </location>
</feature>
<evidence type="ECO:0000313" key="3">
    <source>
        <dbReference type="Proteomes" id="UP000724874"/>
    </source>
</evidence>
<accession>A0A9P5TN35</accession>
<dbReference type="AlphaFoldDB" id="A0A9P5TN35"/>
<evidence type="ECO:0000256" key="1">
    <source>
        <dbReference type="SAM" id="MobiDB-lite"/>
    </source>
</evidence>
<proteinExistence type="predicted"/>
<comment type="caution">
    <text evidence="2">The sequence shown here is derived from an EMBL/GenBank/DDBJ whole genome shotgun (WGS) entry which is preliminary data.</text>
</comment>
<feature type="compositionally biased region" description="Polar residues" evidence="1">
    <location>
        <begin position="73"/>
        <end position="84"/>
    </location>
</feature>
<reference evidence="2" key="1">
    <citation type="submission" date="2020-11" db="EMBL/GenBank/DDBJ databases">
        <authorList>
            <consortium name="DOE Joint Genome Institute"/>
            <person name="Ahrendt S."/>
            <person name="Riley R."/>
            <person name="Andreopoulos W."/>
            <person name="LaButti K."/>
            <person name="Pangilinan J."/>
            <person name="Ruiz-duenas F.J."/>
            <person name="Barrasa J.M."/>
            <person name="Sanchez-Garcia M."/>
            <person name="Camarero S."/>
            <person name="Miyauchi S."/>
            <person name="Serrano A."/>
            <person name="Linde D."/>
            <person name="Babiker R."/>
            <person name="Drula E."/>
            <person name="Ayuso-Fernandez I."/>
            <person name="Pacheco R."/>
            <person name="Padilla G."/>
            <person name="Ferreira P."/>
            <person name="Barriuso J."/>
            <person name="Kellner H."/>
            <person name="Castanera R."/>
            <person name="Alfaro M."/>
            <person name="Ramirez L."/>
            <person name="Pisabarro A.G."/>
            <person name="Kuo A."/>
            <person name="Tritt A."/>
            <person name="Lipzen A."/>
            <person name="He G."/>
            <person name="Yan M."/>
            <person name="Ng V."/>
            <person name="Cullen D."/>
            <person name="Martin F."/>
            <person name="Rosso M.-N."/>
            <person name="Henrissat B."/>
            <person name="Hibbett D."/>
            <person name="Martinez A.T."/>
            <person name="Grigoriev I.V."/>
        </authorList>
    </citation>
    <scope>NUCLEOTIDE SEQUENCE</scope>
    <source>
        <strain evidence="2">AH 44721</strain>
    </source>
</reference>
<feature type="compositionally biased region" description="Pro residues" evidence="1">
    <location>
        <begin position="743"/>
        <end position="752"/>
    </location>
</feature>
<feature type="compositionally biased region" description="Pro residues" evidence="1">
    <location>
        <begin position="416"/>
        <end position="427"/>
    </location>
</feature>
<feature type="region of interest" description="Disordered" evidence="1">
    <location>
        <begin position="729"/>
        <end position="807"/>
    </location>
</feature>
<sequence length="1081" mass="118456">MGVAASHMGPSAVLPPPTIMKDFYPPRGTVGSIQHHRLHQQQQIYQGPARSNSRSTSPPLPPGAASPRPMNLVSLNGNGKQHPSQGQVRTQIQTQTQQPPQRPQPHLQQPSQARPYPNHPNQFPQPQPQLVQPLRPRPPTQYQHQAPPQSQSSQQSQLLSTPSAGLHNTPSLQQASLPPALMRGKPRIFAAMEAQEATEVGGGGGFGNEQAAPYRRQSQYVAPTQSMHQPPPQPPQQLRPSFNQPNQPYMQSQPQPAPQLLPPIEFFTPKSRIEPLPNEFIPEIPSEDDVPSFTPQTRPQAPSPPRVAPAGQDQQLSDPAFTPRSTPPRSLPRKNSSSLAEAGQPLAQPQPQPPPPPQMPSTPSTPTAHRARKLSKARNPADVGNHHHNESSVTVQSSLDLPQQQHRVHRSTSKPLPSPMSPPPPHASQPEHIVQLDEETIRKAGIPLDDDPFARVEGVKMLKATTPPPSRGEGGGSAKRSKAKGSLKGPSSTSVDSVSGAEDSAASVEVVSGVNDGVNGSQVQHDGQLARPQAENGGPTPLTPVSPEEYRQSRKDKKSTKGKTKEIPPPTAVQDAVAQIHSEAQPRTEPYTLVQFLSDPHFLSILLSFFSFYDWCILSAISKQTRIMLVRTPELREVVLESYLKTVGYSRWIWNDQEPLSLSLQDLNDYMRGVSIPTHEYARVSGMYVHSLSVHPNHRDPSLGDTLQAMKASTRAYTRVILRLRAQAEKEASLHSQGHSPQGPTPPPPPPSKSGVFSPARPGTASRVSSRAPSPTTSLYSHSHSAHGHVYGQISGTPGSIQPTSSQTSFTFRSPLFRLRRAPLLRVFVPSPEGDWLSDKSVLECEAECKRAGVQHLLRLGDVVWDVAVGDEGNVGRLVWDGSYLLDLDYTYSTVGDLPKYLPTLAFPPSYFHRVIRTGANLSNPIAHIDISPWGEEIAMNLQLLQDRVRTETPQGAYHNVVRWVHRSSFTVRPSRGTQRYPNGTRGPSSSGRIPIHDSNNLFVDSGWHGIIVVETEGTNEALADLQDRCGPGAFPPRPRGMNGQVNQAQVENRKVFRILRERSRPGEIWIKAVSVKERLL</sequence>
<feature type="region of interest" description="Disordered" evidence="1">
    <location>
        <begin position="1"/>
        <end position="178"/>
    </location>
</feature>
<feature type="compositionally biased region" description="Low complexity" evidence="1">
    <location>
        <begin position="515"/>
        <end position="524"/>
    </location>
</feature>
<feature type="compositionally biased region" description="Polar residues" evidence="1">
    <location>
        <begin position="166"/>
        <end position="176"/>
    </location>
</feature>
<feature type="region of interest" description="Disordered" evidence="1">
    <location>
        <begin position="515"/>
        <end position="572"/>
    </location>
</feature>
<dbReference type="Proteomes" id="UP000724874">
    <property type="component" value="Unassembled WGS sequence"/>
</dbReference>
<feature type="compositionally biased region" description="Low complexity" evidence="1">
    <location>
        <begin position="145"/>
        <end position="164"/>
    </location>
</feature>
<feature type="compositionally biased region" description="Polar residues" evidence="1">
    <location>
        <begin position="766"/>
        <end position="783"/>
    </location>
</feature>
<feature type="compositionally biased region" description="Pro residues" evidence="1">
    <location>
        <begin position="348"/>
        <end position="360"/>
    </location>
</feature>
<name>A0A9P5TN35_GYMJU</name>
<gene>
    <name evidence="2" type="ORF">CPB84DRAFT_1020541</name>
</gene>